<accession>A0A9W8HFH3</accession>
<dbReference type="InterPro" id="IPR012677">
    <property type="entry name" value="Nucleotide-bd_a/b_plait_sf"/>
</dbReference>
<dbReference type="SMART" id="SM00360">
    <property type="entry name" value="RRM"/>
    <property type="match status" value="5"/>
</dbReference>
<feature type="domain" description="RRM" evidence="7">
    <location>
        <begin position="490"/>
        <end position="562"/>
    </location>
</feature>
<dbReference type="PANTHER" id="PTHR48039:SF5">
    <property type="entry name" value="RNA-BINDING PROTEIN 28"/>
    <property type="match status" value="1"/>
</dbReference>
<dbReference type="SUPFAM" id="SSF54928">
    <property type="entry name" value="RNA-binding domain, RBD"/>
    <property type="match status" value="4"/>
</dbReference>
<dbReference type="Pfam" id="PF00076">
    <property type="entry name" value="RRM_1"/>
    <property type="match status" value="5"/>
</dbReference>
<keyword evidence="9" id="KW-1185">Reference proteome</keyword>
<dbReference type="CDD" id="cd12318">
    <property type="entry name" value="RRM5_RBM19_like"/>
    <property type="match status" value="1"/>
</dbReference>
<feature type="domain" description="RRM" evidence="7">
    <location>
        <begin position="305"/>
        <end position="383"/>
    </location>
</feature>
<feature type="compositionally biased region" description="Acidic residues" evidence="6">
    <location>
        <begin position="849"/>
        <end position="858"/>
    </location>
</feature>
<proteinExistence type="predicted"/>
<gene>
    <name evidence="8" type="primary">MRD1</name>
    <name evidence="8" type="ORF">GGI15_002926</name>
</gene>
<reference evidence="8" key="1">
    <citation type="submission" date="2022-07" db="EMBL/GenBank/DDBJ databases">
        <title>Phylogenomic reconstructions and comparative analyses of Kickxellomycotina fungi.</title>
        <authorList>
            <person name="Reynolds N.K."/>
            <person name="Stajich J.E."/>
            <person name="Barry K."/>
            <person name="Grigoriev I.V."/>
            <person name="Crous P."/>
            <person name="Smith M.E."/>
        </authorList>
    </citation>
    <scope>NUCLEOTIDE SEQUENCE</scope>
    <source>
        <strain evidence="8">BCRC 34489</strain>
    </source>
</reference>
<feature type="region of interest" description="Disordered" evidence="6">
    <location>
        <begin position="181"/>
        <end position="294"/>
    </location>
</feature>
<feature type="compositionally biased region" description="Low complexity" evidence="6">
    <location>
        <begin position="254"/>
        <end position="265"/>
    </location>
</feature>
<evidence type="ECO:0000256" key="1">
    <source>
        <dbReference type="ARBA" id="ARBA00004123"/>
    </source>
</evidence>
<dbReference type="OrthoDB" id="439639at2759"/>
<feature type="domain" description="RRM" evidence="7">
    <location>
        <begin position="726"/>
        <end position="803"/>
    </location>
</feature>
<protein>
    <submittedName>
        <fullName evidence="8">Multiple RNA-binding domain-containing protein 1</fullName>
    </submittedName>
</protein>
<feature type="compositionally biased region" description="Basic and acidic residues" evidence="6">
    <location>
        <begin position="277"/>
        <end position="290"/>
    </location>
</feature>
<dbReference type="GO" id="GO:0005634">
    <property type="term" value="C:nucleus"/>
    <property type="evidence" value="ECO:0007669"/>
    <property type="project" value="UniProtKB-SubCell"/>
</dbReference>
<dbReference type="InterPro" id="IPR034423">
    <property type="entry name" value="RBM19_RRM5"/>
</dbReference>
<dbReference type="Proteomes" id="UP001140172">
    <property type="component" value="Unassembled WGS sequence"/>
</dbReference>
<evidence type="ECO:0000256" key="6">
    <source>
        <dbReference type="SAM" id="MobiDB-lite"/>
    </source>
</evidence>
<feature type="domain" description="RRM" evidence="7">
    <location>
        <begin position="620"/>
        <end position="703"/>
    </location>
</feature>
<name>A0A9W8HFH3_9FUNG</name>
<evidence type="ECO:0000256" key="4">
    <source>
        <dbReference type="ARBA" id="ARBA00023242"/>
    </source>
</evidence>
<evidence type="ECO:0000313" key="8">
    <source>
        <dbReference type="EMBL" id="KAJ2782393.1"/>
    </source>
</evidence>
<feature type="domain" description="RRM" evidence="7">
    <location>
        <begin position="3"/>
        <end position="80"/>
    </location>
</feature>
<comment type="caution">
    <text evidence="8">The sequence shown here is derived from an EMBL/GenBank/DDBJ whole genome shotgun (WGS) entry which is preliminary data.</text>
</comment>
<dbReference type="InterPro" id="IPR035979">
    <property type="entry name" value="RBD_domain_sf"/>
</dbReference>
<dbReference type="PROSITE" id="PS50102">
    <property type="entry name" value="RRM"/>
    <property type="match status" value="5"/>
</dbReference>
<organism evidence="8 9">
    <name type="scientific">Coemansia interrupta</name>
    <dbReference type="NCBI Taxonomy" id="1126814"/>
    <lineage>
        <taxon>Eukaryota</taxon>
        <taxon>Fungi</taxon>
        <taxon>Fungi incertae sedis</taxon>
        <taxon>Zoopagomycota</taxon>
        <taxon>Kickxellomycotina</taxon>
        <taxon>Kickxellomycetes</taxon>
        <taxon>Kickxellales</taxon>
        <taxon>Kickxellaceae</taxon>
        <taxon>Coemansia</taxon>
    </lineage>
</organism>
<feature type="compositionally biased region" description="Basic residues" evidence="6">
    <location>
        <begin position="193"/>
        <end position="205"/>
    </location>
</feature>
<dbReference type="Gene3D" id="3.30.70.330">
    <property type="match status" value="5"/>
</dbReference>
<dbReference type="FunFam" id="3.30.70.330:FF:000442">
    <property type="entry name" value="Multiple RNA-binding domain-containing protein 1"/>
    <property type="match status" value="1"/>
</dbReference>
<dbReference type="FunFam" id="3.30.70.330:FF:000738">
    <property type="entry name" value="RNA-binding motif protein 19"/>
    <property type="match status" value="1"/>
</dbReference>
<dbReference type="InterPro" id="IPR051945">
    <property type="entry name" value="RRM_MRD1_RNA_proc_ribogen"/>
</dbReference>
<dbReference type="AlphaFoldDB" id="A0A9W8HFH3"/>
<sequence>MSSRIIVKNLPKHITDDRFREHFGNKGEVTDSKLIYTSAGRFRRFGYIGFRSSEDAEQAQQYFDGSFIDTSRIVVELAKPFGDAALPRAWSVYTKGTTLYNKTHGVSDRAAEELAEAETKEKQKNQRAIRSLYEELLAENQDDQRFKEFLQVMAPRASNKTWANDDYANWQTDELAAIQGAVSARREQEADKAKKKKDKKKAKKDKKSDAKESEQAEAANAAPDLSALSDMEWLRMQMRSSTGDSDAEADEADNNSAEADADVAVPASEITTSAQAEPKESTEKPKRSDPTENVASTIEQIRETGRLFIRNLPYLVTEDDLRSAFEKFGPLSEVHMPISKDTKRPKGFAYILYLLPEHAVNAYKAMDNKVFLGRLLHVLPGKEKPQARESEDFQAGFKSNVKKERDAKKKALAGSDFNWNSLYMSADAVADSISERLSISKADLLSSDASGNPAVRLALAETHIINDTKRFFEEHGVVLDRFENRERSDTVILVKNIPFSVDEEEIRGMFGKYGSLGRVLVPPSRTIAIVEFMEPSEARTAFRHLAYKRLKDAPIYLERAPKDTFDTEYDAAADAERREKLKSAEAAKEEMARLHDPVNDPAAMADGASPGAGSKGQAGCVLFVKNLDFDTTEETLRGVFGGVDDLASVTIRRKKDPKRPGKWLSMGFGFVEYKTPEAARQALASFQGTEVDDHALEIKMSDRVSKATASGDSAADVAGGKKPKSTKLVVKNIPFEATRKDIRDLVSAFGQVKSVRLPNKFSGGHRGFAFVEFLTPQEAQHVLDTMKDTHLYGRHLVVDWAEEENSLESIREKVGRQFAKDSGEPSPAAGKRRKIEADLEKNAQTAGTGDDDFDMDSD</sequence>
<comment type="subcellular location">
    <subcellularLocation>
        <location evidence="1">Nucleus</location>
    </subcellularLocation>
</comment>
<feature type="region of interest" description="Disordered" evidence="6">
    <location>
        <begin position="815"/>
        <end position="858"/>
    </location>
</feature>
<evidence type="ECO:0000256" key="2">
    <source>
        <dbReference type="ARBA" id="ARBA00022737"/>
    </source>
</evidence>
<dbReference type="GO" id="GO:0003729">
    <property type="term" value="F:mRNA binding"/>
    <property type="evidence" value="ECO:0007669"/>
    <property type="project" value="TreeGrafter"/>
</dbReference>
<dbReference type="EMBL" id="JANBUM010000177">
    <property type="protein sequence ID" value="KAJ2782393.1"/>
    <property type="molecule type" value="Genomic_DNA"/>
</dbReference>
<dbReference type="InterPro" id="IPR000504">
    <property type="entry name" value="RRM_dom"/>
</dbReference>
<evidence type="ECO:0000256" key="3">
    <source>
        <dbReference type="ARBA" id="ARBA00022884"/>
    </source>
</evidence>
<evidence type="ECO:0000313" key="9">
    <source>
        <dbReference type="Proteomes" id="UP001140172"/>
    </source>
</evidence>
<keyword evidence="4" id="KW-0539">Nucleus</keyword>
<keyword evidence="3 5" id="KW-0694">RNA-binding</keyword>
<dbReference type="CDD" id="cd12565">
    <property type="entry name" value="RRM1_MRD1"/>
    <property type="match status" value="1"/>
</dbReference>
<evidence type="ECO:0000259" key="7">
    <source>
        <dbReference type="PROSITE" id="PS50102"/>
    </source>
</evidence>
<keyword evidence="2" id="KW-0677">Repeat</keyword>
<dbReference type="CDD" id="cd12317">
    <property type="entry name" value="RRM4_RBM19_RRM3_MRD1"/>
    <property type="match status" value="1"/>
</dbReference>
<evidence type="ECO:0000256" key="5">
    <source>
        <dbReference type="PROSITE-ProRule" id="PRU00176"/>
    </source>
</evidence>
<dbReference type="PANTHER" id="PTHR48039">
    <property type="entry name" value="RNA-BINDING MOTIF PROTEIN 14B"/>
    <property type="match status" value="1"/>
</dbReference>
<dbReference type="CDD" id="cd12320">
    <property type="entry name" value="RRM6_RBM19_RRM5_MRD1"/>
    <property type="match status" value="1"/>
</dbReference>